<dbReference type="EMBL" id="CAJJDM010000029">
    <property type="protein sequence ID" value="CAD8060185.1"/>
    <property type="molecule type" value="Genomic_DNA"/>
</dbReference>
<keyword evidence="2" id="KW-1185">Reference proteome</keyword>
<dbReference type="AlphaFoldDB" id="A0A8S1L208"/>
<reference evidence="1" key="1">
    <citation type="submission" date="2021-01" db="EMBL/GenBank/DDBJ databases">
        <authorList>
            <consortium name="Genoscope - CEA"/>
            <person name="William W."/>
        </authorList>
    </citation>
    <scope>NUCLEOTIDE SEQUENCE</scope>
</reference>
<accession>A0A8S1L208</accession>
<organism evidence="1 2">
    <name type="scientific">Paramecium primaurelia</name>
    <dbReference type="NCBI Taxonomy" id="5886"/>
    <lineage>
        <taxon>Eukaryota</taxon>
        <taxon>Sar</taxon>
        <taxon>Alveolata</taxon>
        <taxon>Ciliophora</taxon>
        <taxon>Intramacronucleata</taxon>
        <taxon>Oligohymenophorea</taxon>
        <taxon>Peniculida</taxon>
        <taxon>Parameciidae</taxon>
        <taxon>Paramecium</taxon>
    </lineage>
</organism>
<sequence length="286" mass="33635">MPKKALDQLQSPIIKSSYNQNDKLMSSSSFIIGPYEAIEYTTLGIPHQQMIVLYLVILNIVIQDQDSNPHSATKLPISQSEFHLKKKINNNSRFKWNFWKINGCSQIIQYLQQSWLCRQNYFTKSIYLEQLKQKILLNLSTQKKVRHISIFRIVKIYKFLKVLQQSHDKEMIQLMSQLVQLLYMENITIQKINPRFNANNKMILLPPIQILHIPNLKKVSFNAETMQKSFQNMVLLKYFEKQSIGCQSRINVLIKMETIKQALKIMALMLMEEVDHIQISFTKAKI</sequence>
<proteinExistence type="predicted"/>
<name>A0A8S1L208_PARPR</name>
<evidence type="ECO:0000313" key="1">
    <source>
        <dbReference type="EMBL" id="CAD8060185.1"/>
    </source>
</evidence>
<gene>
    <name evidence="1" type="ORF">PPRIM_AZ9-3.1.T0300007</name>
</gene>
<evidence type="ECO:0000313" key="2">
    <source>
        <dbReference type="Proteomes" id="UP000688137"/>
    </source>
</evidence>
<dbReference type="Proteomes" id="UP000688137">
    <property type="component" value="Unassembled WGS sequence"/>
</dbReference>
<protein>
    <submittedName>
        <fullName evidence="1">Uncharacterized protein</fullName>
    </submittedName>
</protein>
<comment type="caution">
    <text evidence="1">The sequence shown here is derived from an EMBL/GenBank/DDBJ whole genome shotgun (WGS) entry which is preliminary data.</text>
</comment>